<gene>
    <name evidence="1" type="ORF">F1189_03085</name>
</gene>
<dbReference type="InterPro" id="IPR000801">
    <property type="entry name" value="Esterase-like"/>
</dbReference>
<dbReference type="OrthoDB" id="9784036at2"/>
<dbReference type="EMBL" id="VWPK01000004">
    <property type="protein sequence ID" value="KAA5613775.1"/>
    <property type="molecule type" value="Genomic_DNA"/>
</dbReference>
<evidence type="ECO:0000313" key="2">
    <source>
        <dbReference type="Proteomes" id="UP000325255"/>
    </source>
</evidence>
<dbReference type="PANTHER" id="PTHR48098:SF1">
    <property type="entry name" value="DIACYLGLYCEROL ACYLTRANSFERASE_MYCOLYLTRANSFERASE AG85A"/>
    <property type="match status" value="1"/>
</dbReference>
<dbReference type="InterPro" id="IPR050583">
    <property type="entry name" value="Mycobacterial_A85_antigen"/>
</dbReference>
<organism evidence="1 2">
    <name type="scientific">Rhodovastum atsumiense</name>
    <dbReference type="NCBI Taxonomy" id="504468"/>
    <lineage>
        <taxon>Bacteria</taxon>
        <taxon>Pseudomonadati</taxon>
        <taxon>Pseudomonadota</taxon>
        <taxon>Alphaproteobacteria</taxon>
        <taxon>Acetobacterales</taxon>
        <taxon>Acetobacteraceae</taxon>
        <taxon>Rhodovastum</taxon>
    </lineage>
</organism>
<sequence>MAHRIEGLRQRAASVTLQRLLASPYRTDAASFRRNDVASPAGPNGRPWLRQGAVCAARSRRPIIRNGLRRGGMALLILLSLVAAARAGSVVTERFTSATLGREWAYNVYLPTGYETSRLSYPVLYLLHGANQDEQEWVTQGQVGRIADAMIATGRIPPCLIVMPYARGSWYLDRGERVETALVEDLLTRIAARFRTIAAREGRAIAGESMGGYGALRFVLKYPDRFAAAALLSPAIYVPEPPLQSASRKAAVFQRAGAFDPTLWQNFNYPSLITTYAARNLSVPLFIAAGAEDELHIARHAATLFRLWREHDWPASLHILPGHHDFVLWRELLPQALDFVFQRLSRPVLPAGDGPVPTQHMAGR</sequence>
<dbReference type="PANTHER" id="PTHR48098">
    <property type="entry name" value="ENTEROCHELIN ESTERASE-RELATED"/>
    <property type="match status" value="1"/>
</dbReference>
<comment type="caution">
    <text evidence="1">The sequence shown here is derived from an EMBL/GenBank/DDBJ whole genome shotgun (WGS) entry which is preliminary data.</text>
</comment>
<dbReference type="Proteomes" id="UP000325255">
    <property type="component" value="Unassembled WGS sequence"/>
</dbReference>
<keyword evidence="2" id="KW-1185">Reference proteome</keyword>
<dbReference type="AlphaFoldDB" id="A0A5M6J2D5"/>
<name>A0A5M6J2D5_9PROT</name>
<accession>A0A5M6J2D5</accession>
<dbReference type="GO" id="GO:0016747">
    <property type="term" value="F:acyltransferase activity, transferring groups other than amino-acyl groups"/>
    <property type="evidence" value="ECO:0007669"/>
    <property type="project" value="TreeGrafter"/>
</dbReference>
<dbReference type="InterPro" id="IPR029058">
    <property type="entry name" value="AB_hydrolase_fold"/>
</dbReference>
<dbReference type="SUPFAM" id="SSF53474">
    <property type="entry name" value="alpha/beta-Hydrolases"/>
    <property type="match status" value="1"/>
</dbReference>
<reference evidence="1 2" key="1">
    <citation type="submission" date="2019-09" db="EMBL/GenBank/DDBJ databases">
        <title>Genome sequence of Rhodovastum atsumiense, a diverse member of the Acetobacteraceae family of non-sulfur purple photosynthetic bacteria.</title>
        <authorList>
            <person name="Meyer T."/>
            <person name="Kyndt J."/>
        </authorList>
    </citation>
    <scope>NUCLEOTIDE SEQUENCE [LARGE SCALE GENOMIC DNA]</scope>
    <source>
        <strain evidence="1 2">DSM 21279</strain>
    </source>
</reference>
<proteinExistence type="predicted"/>
<protein>
    <submittedName>
        <fullName evidence="1">Prolyl oligopeptidase family serine peptidase</fullName>
    </submittedName>
</protein>
<dbReference type="Gene3D" id="3.40.50.1820">
    <property type="entry name" value="alpha/beta hydrolase"/>
    <property type="match status" value="1"/>
</dbReference>
<dbReference type="Pfam" id="PF00756">
    <property type="entry name" value="Esterase"/>
    <property type="match status" value="1"/>
</dbReference>
<evidence type="ECO:0000313" key="1">
    <source>
        <dbReference type="EMBL" id="KAA5613775.1"/>
    </source>
</evidence>